<feature type="transmembrane region" description="Helical" evidence="5">
    <location>
        <begin position="12"/>
        <end position="29"/>
    </location>
</feature>
<evidence type="ECO:0000313" key="6">
    <source>
        <dbReference type="EMBL" id="OEY86657.1"/>
    </source>
</evidence>
<keyword evidence="7" id="KW-1185">Reference proteome</keyword>
<organism evidence="6 7">
    <name type="scientific">Wolbachia pipientis</name>
    <dbReference type="NCBI Taxonomy" id="955"/>
    <lineage>
        <taxon>Bacteria</taxon>
        <taxon>Pseudomonadati</taxon>
        <taxon>Pseudomonadota</taxon>
        <taxon>Alphaproteobacteria</taxon>
        <taxon>Rickettsiales</taxon>
        <taxon>Anaplasmataceae</taxon>
        <taxon>Wolbachieae</taxon>
        <taxon>Wolbachia</taxon>
    </lineage>
</organism>
<feature type="transmembrane region" description="Helical" evidence="5">
    <location>
        <begin position="41"/>
        <end position="64"/>
    </location>
</feature>
<dbReference type="Gene3D" id="1.20.1250.20">
    <property type="entry name" value="MFS general substrate transporter like domains"/>
    <property type="match status" value="1"/>
</dbReference>
<evidence type="ECO:0000256" key="2">
    <source>
        <dbReference type="ARBA" id="ARBA00022692"/>
    </source>
</evidence>
<evidence type="ECO:0000256" key="5">
    <source>
        <dbReference type="SAM" id="Phobius"/>
    </source>
</evidence>
<dbReference type="EMBL" id="MJMG01000007">
    <property type="protein sequence ID" value="OEY86657.1"/>
    <property type="molecule type" value="Genomic_DNA"/>
</dbReference>
<keyword evidence="3 5" id="KW-1133">Transmembrane helix</keyword>
<dbReference type="InterPro" id="IPR036259">
    <property type="entry name" value="MFS_trans_sf"/>
</dbReference>
<comment type="subcellular location">
    <subcellularLocation>
        <location evidence="1">Membrane</location>
        <topology evidence="1">Multi-pass membrane protein</topology>
    </subcellularLocation>
</comment>
<comment type="caution">
    <text evidence="6">The sequence shown here is derived from an EMBL/GenBank/DDBJ whole genome shotgun (WGS) entry which is preliminary data.</text>
</comment>
<evidence type="ECO:0000313" key="7">
    <source>
        <dbReference type="Proteomes" id="UP000175679"/>
    </source>
</evidence>
<evidence type="ECO:0000256" key="3">
    <source>
        <dbReference type="ARBA" id="ARBA00022989"/>
    </source>
</evidence>
<dbReference type="AlphaFoldDB" id="A0A1E7QJU1"/>
<name>A0A1E7QJU1_WOLPI</name>
<feature type="transmembrane region" description="Helical" evidence="5">
    <location>
        <begin position="70"/>
        <end position="91"/>
    </location>
</feature>
<evidence type="ECO:0000256" key="4">
    <source>
        <dbReference type="ARBA" id="ARBA00023136"/>
    </source>
</evidence>
<dbReference type="Pfam" id="PF00854">
    <property type="entry name" value="PTR2"/>
    <property type="match status" value="1"/>
</dbReference>
<feature type="transmembrane region" description="Helical" evidence="5">
    <location>
        <begin position="103"/>
        <end position="125"/>
    </location>
</feature>
<keyword evidence="2 5" id="KW-0812">Transmembrane</keyword>
<proteinExistence type="predicted"/>
<sequence>MFGITIPSAVSQSINPIFIIIFGILLGAYSKFSRDHATIKFVLGILTMLICFFILYIGCLNANMEGKVNYMYLITSIALMGLGELLIAPLVKEQATILAPKHIRGLVMGIILLAVFIMIGSPVGLV</sequence>
<dbReference type="GO" id="GO:0022857">
    <property type="term" value="F:transmembrane transporter activity"/>
    <property type="evidence" value="ECO:0007669"/>
    <property type="project" value="InterPro"/>
</dbReference>
<keyword evidence="4 5" id="KW-0472">Membrane</keyword>
<dbReference type="SUPFAM" id="SSF103473">
    <property type="entry name" value="MFS general substrate transporter"/>
    <property type="match status" value="1"/>
</dbReference>
<evidence type="ECO:0000256" key="1">
    <source>
        <dbReference type="ARBA" id="ARBA00004141"/>
    </source>
</evidence>
<reference evidence="6 7" key="1">
    <citation type="submission" date="2016-09" db="EMBL/GenBank/DDBJ databases">
        <title>Genomic evidence for plant-parasitic nematodes as the earliest Wolbachia hosts.</title>
        <authorList>
            <person name="Brown A.M."/>
            <person name="Wasala S.K."/>
            <person name="Howe D.K."/>
            <person name="Peetz A.B."/>
            <person name="Zasada I.A."/>
            <person name="Denver D.R."/>
        </authorList>
    </citation>
    <scope>NUCLEOTIDE SEQUENCE [LARGE SCALE GENOMIC DNA]</scope>
    <source>
        <strain evidence="7">wPpe</strain>
    </source>
</reference>
<protein>
    <submittedName>
        <fullName evidence="6">Uncharacterized protein</fullName>
    </submittedName>
</protein>
<dbReference type="Proteomes" id="UP000175679">
    <property type="component" value="Unassembled WGS sequence"/>
</dbReference>
<gene>
    <name evidence="6" type="ORF">BIY23_03085</name>
</gene>
<dbReference type="GO" id="GO:0016020">
    <property type="term" value="C:membrane"/>
    <property type="evidence" value="ECO:0007669"/>
    <property type="project" value="UniProtKB-SubCell"/>
</dbReference>
<accession>A0A1E7QJU1</accession>
<dbReference type="InterPro" id="IPR000109">
    <property type="entry name" value="POT_fam"/>
</dbReference>